<dbReference type="HOGENOM" id="CLU_028880_3_1_11"/>
<feature type="transmembrane region" description="Helical" evidence="7">
    <location>
        <begin position="204"/>
        <end position="226"/>
    </location>
</feature>
<feature type="transmembrane region" description="Helical" evidence="7">
    <location>
        <begin position="124"/>
        <end position="142"/>
    </location>
</feature>
<keyword evidence="9" id="KW-1185">Reference proteome</keyword>
<feature type="transmembrane region" description="Helical" evidence="7">
    <location>
        <begin position="179"/>
        <end position="198"/>
    </location>
</feature>
<name>D2PU30_KRIFD</name>
<feature type="transmembrane region" description="Helical" evidence="7">
    <location>
        <begin position="233"/>
        <end position="250"/>
    </location>
</feature>
<evidence type="ECO:0000256" key="1">
    <source>
        <dbReference type="ARBA" id="ARBA00004651"/>
    </source>
</evidence>
<keyword evidence="2" id="KW-1003">Cell membrane</keyword>
<protein>
    <submittedName>
        <fullName evidence="8">Inner-membrane translocator</fullName>
    </submittedName>
</protein>
<dbReference type="PANTHER" id="PTHR32196">
    <property type="entry name" value="ABC TRANSPORTER PERMEASE PROTEIN YPHD-RELATED-RELATED"/>
    <property type="match status" value="1"/>
</dbReference>
<gene>
    <name evidence="8" type="ordered locus">Kfla_4278</name>
</gene>
<reference evidence="8 9" key="2">
    <citation type="journal article" date="2010" name="Stand. Genomic Sci.">
        <title>Complete genome sequence of Kribbella flavida type strain (IFO 14399).</title>
        <authorList>
            <person name="Pukall R."/>
            <person name="Lapidus A."/>
            <person name="Glavina Del Rio T."/>
            <person name="Copeland A."/>
            <person name="Tice H."/>
            <person name="Cheng J.-F."/>
            <person name="Lucas S."/>
            <person name="Chen F."/>
            <person name="Nolan M."/>
            <person name="LaButti K."/>
            <person name="Pati A."/>
            <person name="Ivanova N."/>
            <person name="Mavrommatis K."/>
            <person name="Mikhailova N."/>
            <person name="Pitluck S."/>
            <person name="Bruce D."/>
            <person name="Goodwin L."/>
            <person name="Land M."/>
            <person name="Hauser L."/>
            <person name="Chang Y.-J."/>
            <person name="Jeffries C.D."/>
            <person name="Chen A."/>
            <person name="Palaniappan K."/>
            <person name="Chain P."/>
            <person name="Rohde M."/>
            <person name="Goeker M."/>
            <person name="Bristow J."/>
            <person name="Eisen J.A."/>
            <person name="Markowitz V."/>
            <person name="Hugenholtz P."/>
            <person name="Kyrpides N.C."/>
            <person name="Klenk H.-P."/>
            <person name="Brettin T."/>
        </authorList>
    </citation>
    <scope>NUCLEOTIDE SEQUENCE [LARGE SCALE GENOMIC DNA]</scope>
    <source>
        <strain evidence="9">DSM 17836 / JCM 10339 / NBRC 14399</strain>
    </source>
</reference>
<dbReference type="AlphaFoldDB" id="D2PU30"/>
<dbReference type="PANTHER" id="PTHR32196:SF72">
    <property type="entry name" value="RIBOSE IMPORT PERMEASE PROTEIN RBSC"/>
    <property type="match status" value="1"/>
</dbReference>
<dbReference type="STRING" id="479435.Kfla_4278"/>
<evidence type="ECO:0000256" key="3">
    <source>
        <dbReference type="ARBA" id="ARBA00022692"/>
    </source>
</evidence>
<reference evidence="9" key="1">
    <citation type="submission" date="2009-09" db="EMBL/GenBank/DDBJ databases">
        <title>The complete genome of Kribbella flavida DSM 17836.</title>
        <authorList>
            <consortium name="US DOE Joint Genome Institute (JGI-PGF)"/>
            <person name="Lucas S."/>
            <person name="Copeland A."/>
            <person name="Lapidus A."/>
            <person name="Glavina del Rio T."/>
            <person name="Dalin E."/>
            <person name="Tice H."/>
            <person name="Bruce D."/>
            <person name="Goodwin L."/>
            <person name="Pitluck S."/>
            <person name="Kyrpides N."/>
            <person name="Mavromatis K."/>
            <person name="Ivanova N."/>
            <person name="Saunders E."/>
            <person name="Brettin T."/>
            <person name="Detter J.C."/>
            <person name="Han C."/>
            <person name="Larimer F."/>
            <person name="Land M."/>
            <person name="Hauser L."/>
            <person name="Markowitz V."/>
            <person name="Cheng J.-F."/>
            <person name="Hugenholtz P."/>
            <person name="Woyke T."/>
            <person name="Wu D."/>
            <person name="Pukall R."/>
            <person name="Klenk H.-P."/>
            <person name="Eisen J.A."/>
        </authorList>
    </citation>
    <scope>NUCLEOTIDE SEQUENCE [LARGE SCALE GENOMIC DNA]</scope>
    <source>
        <strain evidence="9">DSM 17836 / JCM 10339 / NBRC 14399</strain>
    </source>
</reference>
<evidence type="ECO:0000313" key="9">
    <source>
        <dbReference type="Proteomes" id="UP000007967"/>
    </source>
</evidence>
<feature type="compositionally biased region" description="Low complexity" evidence="6">
    <location>
        <begin position="24"/>
        <end position="77"/>
    </location>
</feature>
<feature type="compositionally biased region" description="Low complexity" evidence="6">
    <location>
        <begin position="88"/>
        <end position="109"/>
    </location>
</feature>
<accession>D2PU30</accession>
<dbReference type="Pfam" id="PF02653">
    <property type="entry name" value="BPD_transp_2"/>
    <property type="match status" value="1"/>
</dbReference>
<dbReference type="RefSeq" id="WP_012921867.1">
    <property type="nucleotide sequence ID" value="NC_013729.1"/>
</dbReference>
<keyword evidence="3 7" id="KW-0812">Transmembrane</keyword>
<dbReference type="GO" id="GO:0022857">
    <property type="term" value="F:transmembrane transporter activity"/>
    <property type="evidence" value="ECO:0007669"/>
    <property type="project" value="InterPro"/>
</dbReference>
<dbReference type="EMBL" id="CP001736">
    <property type="protein sequence ID" value="ADB33313.1"/>
    <property type="molecule type" value="Genomic_DNA"/>
</dbReference>
<evidence type="ECO:0000256" key="7">
    <source>
        <dbReference type="SAM" id="Phobius"/>
    </source>
</evidence>
<dbReference type="GO" id="GO:0005886">
    <property type="term" value="C:plasma membrane"/>
    <property type="evidence" value="ECO:0007669"/>
    <property type="project" value="UniProtKB-SubCell"/>
</dbReference>
<proteinExistence type="predicted"/>
<feature type="transmembrane region" description="Helical" evidence="7">
    <location>
        <begin position="270"/>
        <end position="295"/>
    </location>
</feature>
<feature type="transmembrane region" description="Helical" evidence="7">
    <location>
        <begin position="326"/>
        <end position="344"/>
    </location>
</feature>
<evidence type="ECO:0000256" key="2">
    <source>
        <dbReference type="ARBA" id="ARBA00022475"/>
    </source>
</evidence>
<dbReference type="eggNOG" id="COG4158">
    <property type="taxonomic scope" value="Bacteria"/>
</dbReference>
<dbReference type="Proteomes" id="UP000007967">
    <property type="component" value="Chromosome"/>
</dbReference>
<keyword evidence="4 7" id="KW-1133">Transmembrane helix</keyword>
<feature type="region of interest" description="Disordered" evidence="6">
    <location>
        <begin position="1"/>
        <end position="109"/>
    </location>
</feature>
<evidence type="ECO:0000313" key="8">
    <source>
        <dbReference type="EMBL" id="ADB33313.1"/>
    </source>
</evidence>
<evidence type="ECO:0000256" key="5">
    <source>
        <dbReference type="ARBA" id="ARBA00023136"/>
    </source>
</evidence>
<dbReference type="KEGG" id="kfl:Kfla_4278"/>
<comment type="subcellular location">
    <subcellularLocation>
        <location evidence="1">Cell membrane</location>
        <topology evidence="1">Multi-pass membrane protein</topology>
    </subcellularLocation>
</comment>
<dbReference type="CDD" id="cd06579">
    <property type="entry name" value="TM_PBP1_transp_AraH_like"/>
    <property type="match status" value="1"/>
</dbReference>
<evidence type="ECO:0000256" key="4">
    <source>
        <dbReference type="ARBA" id="ARBA00022989"/>
    </source>
</evidence>
<feature type="transmembrane region" description="Helical" evidence="7">
    <location>
        <begin position="154"/>
        <end position="172"/>
    </location>
</feature>
<keyword evidence="5 7" id="KW-0472">Membrane</keyword>
<organism evidence="8 9">
    <name type="scientific">Kribbella flavida (strain DSM 17836 / JCM 10339 / NBRC 14399)</name>
    <dbReference type="NCBI Taxonomy" id="479435"/>
    <lineage>
        <taxon>Bacteria</taxon>
        <taxon>Bacillati</taxon>
        <taxon>Actinomycetota</taxon>
        <taxon>Actinomycetes</taxon>
        <taxon>Propionibacteriales</taxon>
        <taxon>Kribbellaceae</taxon>
        <taxon>Kribbella</taxon>
    </lineage>
</organism>
<dbReference type="InterPro" id="IPR001851">
    <property type="entry name" value="ABC_transp_permease"/>
</dbReference>
<evidence type="ECO:0000256" key="6">
    <source>
        <dbReference type="SAM" id="MobiDB-lite"/>
    </source>
</evidence>
<sequence length="432" mass="42866">MGEEVARPGTTPEGPNGKSPVQDSVPSTTGATPGGAPAAGGVSKEAAGAGSPGRRAGAEAPASPLGAGLPAQAAQGPRDGLPAQALDGATASATASGQTTTTQPAAPRRTGGLGLFSGGIGRNVGLLVALVLLCIVGVATAGDTFATGANLLTILRAAAVIGVVSVGMTFVITGGGIDLSVGAILALASVWATTLATQQMALDYGVIFMVSTALLVGAACGLVNGVLVAYGKIVPFIATLAMLAAARGLAEIISDRRTQIITVNSFSDVFGGSLIGVPVLVWMFVLVAALGWVLLNRTTFGRRTFAVGGNAEAARLAGIKVQRHTVALYVLLGVCCGIAAVMLMARTTTGTSTHGVLYELDAIAAVVIGGTLLSGGRGTIVGTVFGVLIFTTLNNVFTLNNLSLSAQSVAKGLIIVIAVLLQQRLAARATSS</sequence>